<dbReference type="STRING" id="662367.SAMN05216167_104418"/>
<keyword evidence="2" id="KW-0808">Transferase</keyword>
<dbReference type="AlphaFoldDB" id="A0A1I1RTL0"/>
<reference evidence="2 3" key="1">
    <citation type="submission" date="2016-10" db="EMBL/GenBank/DDBJ databases">
        <authorList>
            <person name="de Groot N.N."/>
        </authorList>
    </citation>
    <scope>NUCLEOTIDE SEQUENCE [LARGE SCALE GENOMIC DNA]</scope>
    <source>
        <strain evidence="2 3">DSM 26130</strain>
    </source>
</reference>
<dbReference type="RefSeq" id="WP_245776664.1">
    <property type="nucleotide sequence ID" value="NZ_FOLQ01000004.1"/>
</dbReference>
<dbReference type="SUPFAM" id="SSF51206">
    <property type="entry name" value="cAMP-binding domain-like"/>
    <property type="match status" value="1"/>
</dbReference>
<protein>
    <submittedName>
        <fullName evidence="2">cAMP-binding domain of CRP or a regulatory subunit of cAMP-dependent protein kinases</fullName>
    </submittedName>
</protein>
<feature type="domain" description="Cyclic nucleotide-binding" evidence="1">
    <location>
        <begin position="26"/>
        <end position="130"/>
    </location>
</feature>
<dbReference type="CDD" id="cd00038">
    <property type="entry name" value="CAP_ED"/>
    <property type="match status" value="1"/>
</dbReference>
<dbReference type="PROSITE" id="PS50042">
    <property type="entry name" value="CNMP_BINDING_3"/>
    <property type="match status" value="1"/>
</dbReference>
<evidence type="ECO:0000313" key="3">
    <source>
        <dbReference type="Proteomes" id="UP000198598"/>
    </source>
</evidence>
<keyword evidence="2" id="KW-0418">Kinase</keyword>
<dbReference type="Pfam" id="PF00027">
    <property type="entry name" value="cNMP_binding"/>
    <property type="match status" value="1"/>
</dbReference>
<dbReference type="Gene3D" id="2.60.120.10">
    <property type="entry name" value="Jelly Rolls"/>
    <property type="match status" value="1"/>
</dbReference>
<dbReference type="InterPro" id="IPR018490">
    <property type="entry name" value="cNMP-bd_dom_sf"/>
</dbReference>
<dbReference type="EMBL" id="FOLQ01000004">
    <property type="protein sequence ID" value="SFD33940.1"/>
    <property type="molecule type" value="Genomic_DNA"/>
</dbReference>
<name>A0A1I1RTL0_9BACT</name>
<evidence type="ECO:0000259" key="1">
    <source>
        <dbReference type="PROSITE" id="PS50042"/>
    </source>
</evidence>
<dbReference type="InterPro" id="IPR014710">
    <property type="entry name" value="RmlC-like_jellyroll"/>
</dbReference>
<organism evidence="2 3">
    <name type="scientific">Spirosoma endophyticum</name>
    <dbReference type="NCBI Taxonomy" id="662367"/>
    <lineage>
        <taxon>Bacteria</taxon>
        <taxon>Pseudomonadati</taxon>
        <taxon>Bacteroidota</taxon>
        <taxon>Cytophagia</taxon>
        <taxon>Cytophagales</taxon>
        <taxon>Cytophagaceae</taxon>
        <taxon>Spirosoma</taxon>
    </lineage>
</organism>
<keyword evidence="3" id="KW-1185">Reference proteome</keyword>
<gene>
    <name evidence="2" type="ORF">SAMN05216167_104418</name>
</gene>
<dbReference type="GO" id="GO:0016301">
    <property type="term" value="F:kinase activity"/>
    <property type="evidence" value="ECO:0007669"/>
    <property type="project" value="UniProtKB-KW"/>
</dbReference>
<dbReference type="Proteomes" id="UP000198598">
    <property type="component" value="Unassembled WGS sequence"/>
</dbReference>
<accession>A0A1I1RTL0</accession>
<evidence type="ECO:0000313" key="2">
    <source>
        <dbReference type="EMBL" id="SFD33940.1"/>
    </source>
</evidence>
<sequence>MCIMTNQPTNKFFTSDLNWDDYRHLVKEINVPAKTTLLQESEVSKNAYFIKKGCLRIWFNNNGKDVTFQFFFENQGVSSIESFKSGQPSLFSIESIEPSTLLVISKSNLELMVKEIPGYQAFMQEHIFQRLNHYSKLFLSHIKNNPQERYLELLAESPHIIQRVPQHYIASYLGITPVSLSRIRNKVLAEKK</sequence>
<proteinExistence type="predicted"/>
<dbReference type="InterPro" id="IPR000595">
    <property type="entry name" value="cNMP-bd_dom"/>
</dbReference>